<dbReference type="InterPro" id="IPR037522">
    <property type="entry name" value="HD_GYP_dom"/>
</dbReference>
<proteinExistence type="predicted"/>
<dbReference type="KEGG" id="swo:Swol_0337"/>
<dbReference type="InterPro" id="IPR029016">
    <property type="entry name" value="GAF-like_dom_sf"/>
</dbReference>
<dbReference type="eggNOG" id="COG3437">
    <property type="taxonomic scope" value="Bacteria"/>
</dbReference>
<dbReference type="STRING" id="335541.Swol_0337"/>
<feature type="domain" description="HD-GYP" evidence="1">
    <location>
        <begin position="313"/>
        <end position="515"/>
    </location>
</feature>
<dbReference type="AlphaFoldDB" id="Q0B026"/>
<dbReference type="eggNOG" id="COG2206">
    <property type="taxonomic scope" value="Bacteria"/>
</dbReference>
<name>Q0B026_SYNWW</name>
<sequence>MKHYTPEILEQVEDIINIGIALSAEKDKNRLLEMIVSEARRITNADAGTLYLCENESLSFKIMQNESMNTFLGGRGERINIPPVPLKMENVSAYAAITHKSVNIPNVYQAKEFDFSGPKKFDESTGYRTLSMLVIPLENHEEEVIGVLQLINARDENGKLIPFARYLENVITSLASQAAIAISHMQLVADIEELFNSFVQVMATAIDSRTPYNANHTRRVALLAGEMARAINRQSQGYWAGVSFSDEQVAQLEMAGWLHDIGKIATPLEVMNKSTRIEHQLELVLQRFDYILSNSEAEYLKEKQALLAINSNDSREQLEQLERSWEDKQHYIKESREFIIKVDHPSTFVNQEIVERLKEIAVQSYRDATGKLQPWLRDNELKCLCVAKGTLTEQERKIMEDHVVVTGKMLEKIPFTKKLKDVPFFASIHHEHLNGRGYPQGLSGEQIPLEGRILALVDVFDALTASDRPYKKALPLEQALKILGFMVKDGELDGELLQLLVEQQVWENFLDLSEC</sequence>
<accession>Q0B026</accession>
<dbReference type="InterPro" id="IPR003018">
    <property type="entry name" value="GAF"/>
</dbReference>
<dbReference type="SMART" id="SM00471">
    <property type="entry name" value="HDc"/>
    <property type="match status" value="1"/>
</dbReference>
<dbReference type="Gene3D" id="3.30.450.40">
    <property type="match status" value="1"/>
</dbReference>
<dbReference type="Pfam" id="PF01966">
    <property type="entry name" value="HD"/>
    <property type="match status" value="1"/>
</dbReference>
<dbReference type="SUPFAM" id="SSF55781">
    <property type="entry name" value="GAF domain-like"/>
    <property type="match status" value="1"/>
</dbReference>
<dbReference type="CDD" id="cd00077">
    <property type="entry name" value="HDc"/>
    <property type="match status" value="1"/>
</dbReference>
<dbReference type="SMART" id="SM00065">
    <property type="entry name" value="GAF"/>
    <property type="match status" value="1"/>
</dbReference>
<dbReference type="PANTHER" id="PTHR43155:SF2">
    <property type="entry name" value="CYCLIC DI-GMP PHOSPHODIESTERASE PA4108"/>
    <property type="match status" value="1"/>
</dbReference>
<dbReference type="InterPro" id="IPR003607">
    <property type="entry name" value="HD/PDEase_dom"/>
</dbReference>
<keyword evidence="3" id="KW-1185">Reference proteome</keyword>
<gene>
    <name evidence="2" type="ordered locus">Swol_0337</name>
</gene>
<dbReference type="Pfam" id="PF13487">
    <property type="entry name" value="HD_5"/>
    <property type="match status" value="1"/>
</dbReference>
<evidence type="ECO:0000313" key="3">
    <source>
        <dbReference type="Proteomes" id="UP000001968"/>
    </source>
</evidence>
<evidence type="ECO:0000313" key="2">
    <source>
        <dbReference type="EMBL" id="ABI67678.1"/>
    </source>
</evidence>
<dbReference type="Gene3D" id="1.10.3210.10">
    <property type="entry name" value="Hypothetical protein af1432"/>
    <property type="match status" value="2"/>
</dbReference>
<dbReference type="PROSITE" id="PS51832">
    <property type="entry name" value="HD_GYP"/>
    <property type="match status" value="1"/>
</dbReference>
<evidence type="ECO:0000259" key="1">
    <source>
        <dbReference type="PROSITE" id="PS51832"/>
    </source>
</evidence>
<keyword evidence="2" id="KW-0378">Hydrolase</keyword>
<dbReference type="InterPro" id="IPR006674">
    <property type="entry name" value="HD_domain"/>
</dbReference>
<dbReference type="PANTHER" id="PTHR43155">
    <property type="entry name" value="CYCLIC DI-GMP PHOSPHODIESTERASE PA4108-RELATED"/>
    <property type="match status" value="1"/>
</dbReference>
<reference evidence="3" key="1">
    <citation type="journal article" date="2010" name="Environ. Microbiol.">
        <title>The genome of Syntrophomonas wolfei: new insights into syntrophic metabolism and biohydrogen production.</title>
        <authorList>
            <person name="Sieber J.R."/>
            <person name="Sims D.R."/>
            <person name="Han C."/>
            <person name="Kim E."/>
            <person name="Lykidis A."/>
            <person name="Lapidus A.L."/>
            <person name="McDonnald E."/>
            <person name="Rohlin L."/>
            <person name="Culley D.E."/>
            <person name="Gunsalus R."/>
            <person name="McInerney M.J."/>
        </authorList>
    </citation>
    <scope>NUCLEOTIDE SEQUENCE [LARGE SCALE GENOMIC DNA]</scope>
    <source>
        <strain evidence="3">DSM 2245B / Goettingen</strain>
    </source>
</reference>
<dbReference type="Pfam" id="PF01590">
    <property type="entry name" value="GAF"/>
    <property type="match status" value="1"/>
</dbReference>
<dbReference type="EMBL" id="CP000448">
    <property type="protein sequence ID" value="ABI67678.1"/>
    <property type="molecule type" value="Genomic_DNA"/>
</dbReference>
<dbReference type="Proteomes" id="UP000001968">
    <property type="component" value="Chromosome"/>
</dbReference>
<dbReference type="GO" id="GO:0016787">
    <property type="term" value="F:hydrolase activity"/>
    <property type="evidence" value="ECO:0007669"/>
    <property type="project" value="UniProtKB-KW"/>
</dbReference>
<dbReference type="SUPFAM" id="SSF109604">
    <property type="entry name" value="HD-domain/PDEase-like"/>
    <property type="match status" value="1"/>
</dbReference>
<dbReference type="RefSeq" id="WP_011639786.1">
    <property type="nucleotide sequence ID" value="NC_008346.1"/>
</dbReference>
<protein>
    <submittedName>
        <fullName evidence="2">Metal dependent phosphohydrolase</fullName>
    </submittedName>
</protein>
<dbReference type="HOGENOM" id="CLU_000445_92_13_9"/>
<organism evidence="2 3">
    <name type="scientific">Syntrophomonas wolfei subsp. wolfei (strain DSM 2245B / Goettingen)</name>
    <dbReference type="NCBI Taxonomy" id="335541"/>
    <lineage>
        <taxon>Bacteria</taxon>
        <taxon>Bacillati</taxon>
        <taxon>Bacillota</taxon>
        <taxon>Clostridia</taxon>
        <taxon>Eubacteriales</taxon>
        <taxon>Syntrophomonadaceae</taxon>
        <taxon>Syntrophomonas</taxon>
    </lineage>
</organism>